<evidence type="ECO:0000313" key="1">
    <source>
        <dbReference type="EMBL" id="KAF7573756.1"/>
    </source>
</evidence>
<dbReference type="AlphaFoldDB" id="A0A834VR31"/>
<dbReference type="GeneID" id="6348073"/>
<gene>
    <name evidence="1" type="ORF">PtrM4_086610</name>
</gene>
<dbReference type="Gene3D" id="3.40.50.880">
    <property type="match status" value="1"/>
</dbReference>
<dbReference type="SUPFAM" id="SSF52317">
    <property type="entry name" value="Class I glutamine amidotransferase-like"/>
    <property type="match status" value="1"/>
</dbReference>
<dbReference type="GO" id="GO:0005634">
    <property type="term" value="C:nucleus"/>
    <property type="evidence" value="ECO:0007669"/>
    <property type="project" value="TreeGrafter"/>
</dbReference>
<dbReference type="InterPro" id="IPR029062">
    <property type="entry name" value="Class_I_gatase-like"/>
</dbReference>
<proteinExistence type="predicted"/>
<dbReference type="GO" id="GO:0005829">
    <property type="term" value="C:cytosol"/>
    <property type="evidence" value="ECO:0007669"/>
    <property type="project" value="TreeGrafter"/>
</dbReference>
<dbReference type="RefSeq" id="XP_065963663.1">
    <property type="nucleotide sequence ID" value="XM_066106725.1"/>
</dbReference>
<organism evidence="1 2">
    <name type="scientific">Pyrenophora tritici-repentis</name>
    <dbReference type="NCBI Taxonomy" id="45151"/>
    <lineage>
        <taxon>Eukaryota</taxon>
        <taxon>Fungi</taxon>
        <taxon>Dikarya</taxon>
        <taxon>Ascomycota</taxon>
        <taxon>Pezizomycotina</taxon>
        <taxon>Dothideomycetes</taxon>
        <taxon>Pleosporomycetidae</taxon>
        <taxon>Pleosporales</taxon>
        <taxon>Pleosporineae</taxon>
        <taxon>Pleosporaceae</taxon>
        <taxon>Pyrenophora</taxon>
    </lineage>
</organism>
<dbReference type="Proteomes" id="UP000245464">
    <property type="component" value="Chromosome 3"/>
</dbReference>
<evidence type="ECO:0000313" key="2">
    <source>
        <dbReference type="Proteomes" id="UP000245464"/>
    </source>
</evidence>
<evidence type="ECO:0008006" key="3">
    <source>
        <dbReference type="Google" id="ProtNLM"/>
    </source>
</evidence>
<protein>
    <recommendedName>
        <fullName evidence="3">Glutamine amidotransferase domain-containing protein</fullName>
    </recommendedName>
</protein>
<dbReference type="KEGG" id="ptrr:6348073"/>
<dbReference type="PANTHER" id="PTHR42695:SF6">
    <property type="entry name" value="GLUTAMINE AMIDOTRANSFERASE DOMAIN-CONTAINING PROTEIN"/>
    <property type="match status" value="1"/>
</dbReference>
<name>A0A834VR31_9PLEO</name>
<dbReference type="EMBL" id="NQIK02000003">
    <property type="protein sequence ID" value="KAF7573756.1"/>
    <property type="molecule type" value="Genomic_DNA"/>
</dbReference>
<sequence>MPQIIRICMLNADTPVPAVIAKNNTTPTYGRIFHHLLSTAATNLSKTPDSHHGATTITSIDFNVVKNEYPPSLSAFDAIVISGSANSAYDNIPWIHKLARWLKDVYDKEPRVRIFGSCFGHQIG</sequence>
<accession>A0A834VR31</accession>
<reference evidence="1" key="1">
    <citation type="journal article" date="2018" name="BMC Genomics">
        <title>Comparative genomics of the wheat fungal pathogen Pyrenophora tritici-repentis reveals chromosomal variations and genome plasticity.</title>
        <authorList>
            <person name="Moolhuijzen P."/>
            <person name="See P.T."/>
            <person name="Hane J.K."/>
            <person name="Shi G."/>
            <person name="Liu Z."/>
            <person name="Oliver R.P."/>
            <person name="Moffat C.S."/>
        </authorList>
    </citation>
    <scope>NUCLEOTIDE SEQUENCE [LARGE SCALE GENOMIC DNA]</scope>
    <source>
        <strain evidence="1">M4</strain>
    </source>
</reference>
<dbReference type="PANTHER" id="PTHR42695">
    <property type="entry name" value="GLUTAMINE AMIDOTRANSFERASE YLR126C-RELATED"/>
    <property type="match status" value="1"/>
</dbReference>
<dbReference type="InterPro" id="IPR044992">
    <property type="entry name" value="ChyE-like"/>
</dbReference>
<comment type="caution">
    <text evidence="1">The sequence shown here is derived from an EMBL/GenBank/DDBJ whole genome shotgun (WGS) entry which is preliminary data.</text>
</comment>